<dbReference type="OrthoDB" id="2372300at2759"/>
<reference evidence="2" key="1">
    <citation type="submission" date="2021-06" db="EMBL/GenBank/DDBJ databases">
        <authorList>
            <person name="Kallberg Y."/>
            <person name="Tangrot J."/>
            <person name="Rosling A."/>
        </authorList>
    </citation>
    <scope>NUCLEOTIDE SEQUENCE</scope>
    <source>
        <strain evidence="2">BR232B</strain>
    </source>
</reference>
<evidence type="ECO:0000259" key="1">
    <source>
        <dbReference type="PROSITE" id="PS50097"/>
    </source>
</evidence>
<organism evidence="2 3">
    <name type="scientific">Paraglomus brasilianum</name>
    <dbReference type="NCBI Taxonomy" id="144538"/>
    <lineage>
        <taxon>Eukaryota</taxon>
        <taxon>Fungi</taxon>
        <taxon>Fungi incertae sedis</taxon>
        <taxon>Mucoromycota</taxon>
        <taxon>Glomeromycotina</taxon>
        <taxon>Glomeromycetes</taxon>
        <taxon>Paraglomerales</taxon>
        <taxon>Paraglomeraceae</taxon>
        <taxon>Paraglomus</taxon>
    </lineage>
</organism>
<dbReference type="InterPro" id="IPR051481">
    <property type="entry name" value="BTB-POZ/Galectin-3-binding"/>
</dbReference>
<dbReference type="InterPro" id="IPR011705">
    <property type="entry name" value="BACK"/>
</dbReference>
<dbReference type="PANTHER" id="PTHR24410">
    <property type="entry name" value="HL07962P-RELATED"/>
    <property type="match status" value="1"/>
</dbReference>
<dbReference type="Gene3D" id="3.30.710.10">
    <property type="entry name" value="Potassium Channel Kv1.1, Chain A"/>
    <property type="match status" value="1"/>
</dbReference>
<dbReference type="EMBL" id="CAJVPI010000117">
    <property type="protein sequence ID" value="CAG8483322.1"/>
    <property type="molecule type" value="Genomic_DNA"/>
</dbReference>
<sequence>MCLPSFTQDFNRLYVDTTLADLTLIVGEEPNTEEIRVHSPILWARSPFFREVLNALQAKRTTFEQKLKVPFMDPEVFRSVLKFIYTNNFSMKRNNGIDFLDQLVAADDLQVSTLISYIQDKIIQNQQTWLKDNLMRIWQSLADRPSCEMLYNHAQSIIASKPAVMFSSKEFLALEADFLVSIVQRDDLIREEAAIWEDVIRWGIAQHSHLPEDVMTWTTENFAALRNTIKPIIPYIRFFQIPSAEFRRKIIPFQQVLPNPLYQELLSFHLEPGYEPPIPILPPRLSQSPAKSCEKSPSLSSPLRRTYLTRNCFANAPVIEIKREQESEAEFPDEKKIAVSREGSPRARYRKRPSPSDRRIMQQFRLYYDWRASLPGKLTQVMIAQEMEKMINDKTRVTTTIISQAYNMKEMPKNELKIRAFKIWIDKQREKMKHMRKN</sequence>
<dbReference type="PROSITE" id="PS50097">
    <property type="entry name" value="BTB"/>
    <property type="match status" value="1"/>
</dbReference>
<evidence type="ECO:0000313" key="3">
    <source>
        <dbReference type="Proteomes" id="UP000789739"/>
    </source>
</evidence>
<dbReference type="InterPro" id="IPR011333">
    <property type="entry name" value="SKP1/BTB/POZ_sf"/>
</dbReference>
<dbReference type="AlphaFoldDB" id="A0A9N8Z8J4"/>
<proteinExistence type="predicted"/>
<dbReference type="Pfam" id="PF07707">
    <property type="entry name" value="BACK"/>
    <property type="match status" value="1"/>
</dbReference>
<dbReference type="CDD" id="cd18186">
    <property type="entry name" value="BTB_POZ_ZBTB_KLHL-like"/>
    <property type="match status" value="1"/>
</dbReference>
<keyword evidence="3" id="KW-1185">Reference proteome</keyword>
<name>A0A9N8Z8J4_9GLOM</name>
<dbReference type="SUPFAM" id="SSF54695">
    <property type="entry name" value="POZ domain"/>
    <property type="match status" value="1"/>
</dbReference>
<dbReference type="PANTHER" id="PTHR24410:SF23">
    <property type="entry name" value="BTB DOMAIN-CONTAINING PROTEIN-RELATED"/>
    <property type="match status" value="1"/>
</dbReference>
<dbReference type="SMART" id="SM00225">
    <property type="entry name" value="BTB"/>
    <property type="match status" value="1"/>
</dbReference>
<accession>A0A9N8Z8J4</accession>
<dbReference type="Proteomes" id="UP000789739">
    <property type="component" value="Unassembled WGS sequence"/>
</dbReference>
<evidence type="ECO:0000313" key="2">
    <source>
        <dbReference type="EMBL" id="CAG8483322.1"/>
    </source>
</evidence>
<comment type="caution">
    <text evidence="2">The sequence shown here is derived from an EMBL/GenBank/DDBJ whole genome shotgun (WGS) entry which is preliminary data.</text>
</comment>
<dbReference type="Pfam" id="PF00651">
    <property type="entry name" value="BTB"/>
    <property type="match status" value="1"/>
</dbReference>
<feature type="domain" description="BTB" evidence="1">
    <location>
        <begin position="20"/>
        <end position="93"/>
    </location>
</feature>
<dbReference type="InterPro" id="IPR000210">
    <property type="entry name" value="BTB/POZ_dom"/>
</dbReference>
<dbReference type="SMART" id="SM00875">
    <property type="entry name" value="BACK"/>
    <property type="match status" value="1"/>
</dbReference>
<protein>
    <submittedName>
        <fullName evidence="2">11609_t:CDS:1</fullName>
    </submittedName>
</protein>
<dbReference type="Gene3D" id="1.25.40.420">
    <property type="match status" value="1"/>
</dbReference>
<gene>
    <name evidence="2" type="ORF">PBRASI_LOCUS1701</name>
</gene>